<comment type="caution">
    <text evidence="1">The sequence shown here is derived from an EMBL/GenBank/DDBJ whole genome shotgun (WGS) entry which is preliminary data.</text>
</comment>
<protein>
    <submittedName>
        <fullName evidence="1">Predicted transport protein</fullName>
    </submittedName>
</protein>
<evidence type="ECO:0000313" key="2">
    <source>
        <dbReference type="Proteomes" id="UP000184388"/>
    </source>
</evidence>
<accession>A0A9X8N4J3</accession>
<dbReference type="EMBL" id="FRBK01000016">
    <property type="protein sequence ID" value="SHM93668.1"/>
    <property type="molecule type" value="Genomic_DNA"/>
</dbReference>
<reference evidence="2" key="1">
    <citation type="submission" date="2016-11" db="EMBL/GenBank/DDBJ databases">
        <authorList>
            <person name="Jaros S."/>
            <person name="Januszkiewicz K."/>
            <person name="Wedrychowicz H."/>
        </authorList>
    </citation>
    <scope>NUCLEOTIDE SEQUENCE [LARGE SCALE GENOMIC DNA]</scope>
    <source>
        <strain evidence="2">CGMCC 4.3555</strain>
    </source>
</reference>
<name>A0A9X8N4J3_9ACTN</name>
<sequence length="139" mass="15004">MASVTRLSGTAKRSRRRAAGQRAVCQQGGALAELAEAVEAVEAVDEALLGVGDGVTGVQRKQYVAYQRLCTFACVIPPQQTKLLVYLKANPKAVDLIPGFIRSVPGLGHHGTGNLEVQLRTERDLERAQDLFRLSYAEA</sequence>
<dbReference type="AlphaFoldDB" id="A0A9X8N4J3"/>
<organism evidence="1 2">
    <name type="scientific">Streptomyces yunnanensis</name>
    <dbReference type="NCBI Taxonomy" id="156453"/>
    <lineage>
        <taxon>Bacteria</taxon>
        <taxon>Bacillati</taxon>
        <taxon>Actinomycetota</taxon>
        <taxon>Actinomycetes</taxon>
        <taxon>Kitasatosporales</taxon>
        <taxon>Streptomycetaceae</taxon>
        <taxon>Streptomyces</taxon>
    </lineage>
</organism>
<gene>
    <name evidence="1" type="ORF">SAMN05216268_116155</name>
</gene>
<evidence type="ECO:0000313" key="1">
    <source>
        <dbReference type="EMBL" id="SHM93668.1"/>
    </source>
</evidence>
<proteinExistence type="predicted"/>
<dbReference type="Proteomes" id="UP000184388">
    <property type="component" value="Unassembled WGS sequence"/>
</dbReference>